<feature type="repeat" description="ANK" evidence="3">
    <location>
        <begin position="22"/>
        <end position="54"/>
    </location>
</feature>
<evidence type="ECO:0000313" key="4">
    <source>
        <dbReference type="EMBL" id="KAH8690562.1"/>
    </source>
</evidence>
<dbReference type="Pfam" id="PF12796">
    <property type="entry name" value="Ank_2"/>
    <property type="match status" value="1"/>
</dbReference>
<dbReference type="Gene3D" id="1.25.40.20">
    <property type="entry name" value="Ankyrin repeat-containing domain"/>
    <property type="match status" value="1"/>
</dbReference>
<dbReference type="PROSITE" id="PS50088">
    <property type="entry name" value="ANK_REPEAT"/>
    <property type="match status" value="3"/>
</dbReference>
<dbReference type="EMBL" id="JAJTJA010000013">
    <property type="protein sequence ID" value="KAH8690562.1"/>
    <property type="molecule type" value="Genomic_DNA"/>
</dbReference>
<dbReference type="SUPFAM" id="SSF48403">
    <property type="entry name" value="Ankyrin repeat"/>
    <property type="match status" value="1"/>
</dbReference>
<protein>
    <submittedName>
        <fullName evidence="4">Ankyrin repeat-containing domain protein</fullName>
    </submittedName>
</protein>
<keyword evidence="2 3" id="KW-0040">ANK repeat</keyword>
<dbReference type="SMART" id="SM00248">
    <property type="entry name" value="ANK"/>
    <property type="match status" value="3"/>
</dbReference>
<accession>A0AAD4PS66</accession>
<sequence length="143" mass="15904">GQTKHVEYLLNAKVSTEFKDDDDRTPLLCAVEENNIDIVELLLRSKADWNARNKSKRTVLHIASSNGSNGIVLKFLSIPELDLDAQDEQFETPLHLAVRSGHQMAVKFLLEFGANVNAKDKKGFTPLHLAAAKRGPTLVKMIL</sequence>
<dbReference type="InterPro" id="IPR036770">
    <property type="entry name" value="Ankyrin_rpt-contain_sf"/>
</dbReference>
<keyword evidence="1" id="KW-0677">Repeat</keyword>
<dbReference type="Pfam" id="PF00023">
    <property type="entry name" value="Ank"/>
    <property type="match status" value="1"/>
</dbReference>
<evidence type="ECO:0000256" key="2">
    <source>
        <dbReference type="ARBA" id="ARBA00023043"/>
    </source>
</evidence>
<dbReference type="PRINTS" id="PR01415">
    <property type="entry name" value="ANKYRIN"/>
</dbReference>
<feature type="non-terminal residue" evidence="4">
    <location>
        <position position="143"/>
    </location>
</feature>
<feature type="repeat" description="ANK" evidence="3">
    <location>
        <begin position="89"/>
        <end position="121"/>
    </location>
</feature>
<dbReference type="GO" id="GO:0005634">
    <property type="term" value="C:nucleus"/>
    <property type="evidence" value="ECO:0007669"/>
    <property type="project" value="TreeGrafter"/>
</dbReference>
<feature type="non-terminal residue" evidence="4">
    <location>
        <position position="1"/>
    </location>
</feature>
<dbReference type="PANTHER" id="PTHR24124:SF14">
    <property type="entry name" value="CHROMOSOME UNDETERMINED SCAFFOLD_25, WHOLE GENOME SHOTGUN SEQUENCE"/>
    <property type="match status" value="1"/>
</dbReference>
<dbReference type="GO" id="GO:0010468">
    <property type="term" value="P:regulation of gene expression"/>
    <property type="evidence" value="ECO:0007669"/>
    <property type="project" value="TreeGrafter"/>
</dbReference>
<gene>
    <name evidence="4" type="ORF">BGW36DRAFT_261233</name>
</gene>
<organism evidence="4 5">
    <name type="scientific">Talaromyces proteolyticus</name>
    <dbReference type="NCBI Taxonomy" id="1131652"/>
    <lineage>
        <taxon>Eukaryota</taxon>
        <taxon>Fungi</taxon>
        <taxon>Dikarya</taxon>
        <taxon>Ascomycota</taxon>
        <taxon>Pezizomycotina</taxon>
        <taxon>Eurotiomycetes</taxon>
        <taxon>Eurotiomycetidae</taxon>
        <taxon>Eurotiales</taxon>
        <taxon>Trichocomaceae</taxon>
        <taxon>Talaromyces</taxon>
        <taxon>Talaromyces sect. Bacilispori</taxon>
    </lineage>
</organism>
<dbReference type="RefSeq" id="XP_046066758.1">
    <property type="nucleotide sequence ID" value="XM_046210072.1"/>
</dbReference>
<dbReference type="InterPro" id="IPR002110">
    <property type="entry name" value="Ankyrin_rpt"/>
</dbReference>
<feature type="repeat" description="ANK" evidence="3">
    <location>
        <begin position="122"/>
        <end position="143"/>
    </location>
</feature>
<evidence type="ECO:0000256" key="1">
    <source>
        <dbReference type="ARBA" id="ARBA00022737"/>
    </source>
</evidence>
<dbReference type="Proteomes" id="UP001201262">
    <property type="component" value="Unassembled WGS sequence"/>
</dbReference>
<proteinExistence type="predicted"/>
<dbReference type="GeneID" id="70240359"/>
<name>A0AAD4PS66_9EURO</name>
<reference evidence="4" key="1">
    <citation type="submission" date="2021-12" db="EMBL/GenBank/DDBJ databases">
        <title>Convergent genome expansion in fungi linked to evolution of root-endophyte symbiosis.</title>
        <authorList>
            <consortium name="DOE Joint Genome Institute"/>
            <person name="Ke Y.-H."/>
            <person name="Bonito G."/>
            <person name="Liao H.-L."/>
            <person name="Looney B."/>
            <person name="Rojas-Flechas A."/>
            <person name="Nash J."/>
            <person name="Hameed K."/>
            <person name="Schadt C."/>
            <person name="Martin F."/>
            <person name="Crous P.W."/>
            <person name="Miettinen O."/>
            <person name="Magnuson J.K."/>
            <person name="Labbe J."/>
            <person name="Jacobson D."/>
            <person name="Doktycz M.J."/>
            <person name="Veneault-Fourrey C."/>
            <person name="Kuo A."/>
            <person name="Mondo S."/>
            <person name="Calhoun S."/>
            <person name="Riley R."/>
            <person name="Ohm R."/>
            <person name="LaButti K."/>
            <person name="Andreopoulos B."/>
            <person name="Pangilinan J."/>
            <person name="Nolan M."/>
            <person name="Tritt A."/>
            <person name="Clum A."/>
            <person name="Lipzen A."/>
            <person name="Daum C."/>
            <person name="Barry K."/>
            <person name="Grigoriev I.V."/>
            <person name="Vilgalys R."/>
        </authorList>
    </citation>
    <scope>NUCLEOTIDE SEQUENCE</scope>
    <source>
        <strain evidence="4">PMI_201</strain>
    </source>
</reference>
<dbReference type="PANTHER" id="PTHR24124">
    <property type="entry name" value="ANKYRIN REPEAT FAMILY A"/>
    <property type="match status" value="1"/>
</dbReference>
<dbReference type="PROSITE" id="PS50297">
    <property type="entry name" value="ANK_REP_REGION"/>
    <property type="match status" value="3"/>
</dbReference>
<evidence type="ECO:0000256" key="3">
    <source>
        <dbReference type="PROSITE-ProRule" id="PRU00023"/>
    </source>
</evidence>
<keyword evidence="5" id="KW-1185">Reference proteome</keyword>
<evidence type="ECO:0000313" key="5">
    <source>
        <dbReference type="Proteomes" id="UP001201262"/>
    </source>
</evidence>
<comment type="caution">
    <text evidence="4">The sequence shown here is derived from an EMBL/GenBank/DDBJ whole genome shotgun (WGS) entry which is preliminary data.</text>
</comment>
<dbReference type="AlphaFoldDB" id="A0AAD4PS66"/>